<feature type="domain" description="Core-binding (CB)" evidence="14">
    <location>
        <begin position="7"/>
        <end position="112"/>
    </location>
</feature>
<dbReference type="PANTHER" id="PTHR30349">
    <property type="entry name" value="PHAGE INTEGRASE-RELATED"/>
    <property type="match status" value="1"/>
</dbReference>
<sequence>MKEKYMNEAPIIIKQFLGYLQTIKGKSPKTVEEYYLDLRTFFRYLKQHREPSLADKPLADISIADIDLTFVKSVTLTEAYEFMNYLMAVRHNGPAARSRKCCSLRAFYNYLTHKAHLLKDNPIQELESPKVKRSLPRYLTLNQSIDLLKQVKGPFKERDYCILILFLNCGMRLSELVGININDIRRGSNTLRILGKGNKERIIYLNEACLHAIDNYLKVRPKDHLKDKYALFISKQRKRISPKTVQYLVKKYLSGIQLGGSGYSVHKLRHTAATLMYQQGKVDIRVLQEILGHENLGTTEIYTHLSNQQMEKAAESNPLSHITEKQIESEQAEQAETEGAAEIEQPKQQDDTTATQTQPAPHILQHQK</sequence>
<dbReference type="RefSeq" id="WP_086035710.1">
    <property type="nucleotide sequence ID" value="NZ_CP046161.1"/>
</dbReference>
<keyword evidence="7" id="KW-0229">DNA integration</keyword>
<comment type="subcellular location">
    <subcellularLocation>
        <location evidence="2">Cytoplasm</location>
    </subcellularLocation>
</comment>
<dbReference type="InterPro" id="IPR004107">
    <property type="entry name" value="Integrase_SAM-like_N"/>
</dbReference>
<dbReference type="InterPro" id="IPR044068">
    <property type="entry name" value="CB"/>
</dbReference>
<dbReference type="PROSITE" id="PS51900">
    <property type="entry name" value="CB"/>
    <property type="match status" value="1"/>
</dbReference>
<evidence type="ECO:0000256" key="3">
    <source>
        <dbReference type="ARBA" id="ARBA00008857"/>
    </source>
</evidence>
<evidence type="ECO:0000256" key="10">
    <source>
        <dbReference type="ARBA" id="ARBA00023306"/>
    </source>
</evidence>
<protein>
    <submittedName>
        <fullName evidence="15">Tyrosine-type recombinase/integrase</fullName>
    </submittedName>
</protein>
<gene>
    <name evidence="15" type="ORF">GKP14_08175</name>
</gene>
<keyword evidence="16" id="KW-1185">Reference proteome</keyword>
<evidence type="ECO:0000256" key="12">
    <source>
        <dbReference type="SAM" id="MobiDB-lite"/>
    </source>
</evidence>
<comment type="function">
    <text evidence="1">Site-specific tyrosine recombinase, which acts by catalyzing the cutting and rejoining of the recombining DNA molecules.</text>
</comment>
<evidence type="ECO:0000256" key="2">
    <source>
        <dbReference type="ARBA" id="ARBA00004496"/>
    </source>
</evidence>
<dbReference type="PROSITE" id="PS51898">
    <property type="entry name" value="TYR_RECOMBINASE"/>
    <property type="match status" value="1"/>
</dbReference>
<evidence type="ECO:0000259" key="13">
    <source>
        <dbReference type="PROSITE" id="PS51898"/>
    </source>
</evidence>
<dbReference type="InterPro" id="IPR010998">
    <property type="entry name" value="Integrase_recombinase_N"/>
</dbReference>
<evidence type="ECO:0000256" key="9">
    <source>
        <dbReference type="ARBA" id="ARBA00023172"/>
    </source>
</evidence>
<evidence type="ECO:0000256" key="5">
    <source>
        <dbReference type="ARBA" id="ARBA00022618"/>
    </source>
</evidence>
<name>A0ABX6PXT2_9FIRM</name>
<dbReference type="InterPro" id="IPR002104">
    <property type="entry name" value="Integrase_catalytic"/>
</dbReference>
<organism evidence="15 16">
    <name type="scientific">Caproicibacterium lactatifermentans</name>
    <dbReference type="NCBI Taxonomy" id="2666138"/>
    <lineage>
        <taxon>Bacteria</taxon>
        <taxon>Bacillati</taxon>
        <taxon>Bacillota</taxon>
        <taxon>Clostridia</taxon>
        <taxon>Eubacteriales</taxon>
        <taxon>Oscillospiraceae</taxon>
        <taxon>Caproicibacterium</taxon>
    </lineage>
</organism>
<dbReference type="InterPro" id="IPR013762">
    <property type="entry name" value="Integrase-like_cat_sf"/>
</dbReference>
<feature type="domain" description="Tyr recombinase" evidence="13">
    <location>
        <begin position="134"/>
        <end position="315"/>
    </location>
</feature>
<dbReference type="Gene3D" id="1.10.443.10">
    <property type="entry name" value="Intergrase catalytic core"/>
    <property type="match status" value="1"/>
</dbReference>
<feature type="region of interest" description="Disordered" evidence="12">
    <location>
        <begin position="310"/>
        <end position="368"/>
    </location>
</feature>
<reference evidence="16" key="1">
    <citation type="submission" date="2019-11" db="EMBL/GenBank/DDBJ databases">
        <authorList>
            <person name="Ren C."/>
            <person name="Wang H."/>
            <person name="Xu Y."/>
        </authorList>
    </citation>
    <scope>NUCLEOTIDE SEQUENCE [LARGE SCALE GENOMIC DNA]</scope>
    <source>
        <strain evidence="16">JNU-WLY1368</strain>
    </source>
</reference>
<proteinExistence type="inferred from homology"/>
<keyword evidence="10" id="KW-0131">Cell cycle</keyword>
<dbReference type="Proteomes" id="UP000509623">
    <property type="component" value="Chromosome"/>
</dbReference>
<evidence type="ECO:0000256" key="1">
    <source>
        <dbReference type="ARBA" id="ARBA00003283"/>
    </source>
</evidence>
<comment type="similarity">
    <text evidence="3">Belongs to the 'phage' integrase family.</text>
</comment>
<evidence type="ECO:0000256" key="7">
    <source>
        <dbReference type="ARBA" id="ARBA00022908"/>
    </source>
</evidence>
<dbReference type="Gene3D" id="1.10.150.130">
    <property type="match status" value="1"/>
</dbReference>
<keyword evidence="6" id="KW-0159">Chromosome partition</keyword>
<evidence type="ECO:0000313" key="16">
    <source>
        <dbReference type="Proteomes" id="UP000509623"/>
    </source>
</evidence>
<dbReference type="InterPro" id="IPR050090">
    <property type="entry name" value="Tyrosine_recombinase_XerCD"/>
</dbReference>
<evidence type="ECO:0000259" key="14">
    <source>
        <dbReference type="PROSITE" id="PS51900"/>
    </source>
</evidence>
<dbReference type="Pfam" id="PF00589">
    <property type="entry name" value="Phage_integrase"/>
    <property type="match status" value="1"/>
</dbReference>
<keyword evidence="8 11" id="KW-0238">DNA-binding</keyword>
<evidence type="ECO:0000256" key="11">
    <source>
        <dbReference type="PROSITE-ProRule" id="PRU01248"/>
    </source>
</evidence>
<dbReference type="SUPFAM" id="SSF56349">
    <property type="entry name" value="DNA breaking-rejoining enzymes"/>
    <property type="match status" value="1"/>
</dbReference>
<dbReference type="PANTHER" id="PTHR30349:SF77">
    <property type="entry name" value="TYROSINE RECOMBINASE XERC"/>
    <property type="match status" value="1"/>
</dbReference>
<keyword evidence="4" id="KW-0963">Cytoplasm</keyword>
<dbReference type="Pfam" id="PF02899">
    <property type="entry name" value="Phage_int_SAM_1"/>
    <property type="match status" value="1"/>
</dbReference>
<evidence type="ECO:0000256" key="6">
    <source>
        <dbReference type="ARBA" id="ARBA00022829"/>
    </source>
</evidence>
<keyword evidence="9" id="KW-0233">DNA recombination</keyword>
<keyword evidence="5" id="KW-0132">Cell division</keyword>
<feature type="compositionally biased region" description="Low complexity" evidence="12">
    <location>
        <begin position="351"/>
        <end position="361"/>
    </location>
</feature>
<dbReference type="EMBL" id="CP046161">
    <property type="protein sequence ID" value="QKO30967.1"/>
    <property type="molecule type" value="Genomic_DNA"/>
</dbReference>
<evidence type="ECO:0000256" key="8">
    <source>
        <dbReference type="ARBA" id="ARBA00023125"/>
    </source>
</evidence>
<feature type="compositionally biased region" description="Acidic residues" evidence="12">
    <location>
        <begin position="330"/>
        <end position="341"/>
    </location>
</feature>
<dbReference type="InterPro" id="IPR011010">
    <property type="entry name" value="DNA_brk_join_enz"/>
</dbReference>
<evidence type="ECO:0000256" key="4">
    <source>
        <dbReference type="ARBA" id="ARBA00022490"/>
    </source>
</evidence>
<accession>A0ABX6PXT2</accession>
<evidence type="ECO:0000313" key="15">
    <source>
        <dbReference type="EMBL" id="QKO30967.1"/>
    </source>
</evidence>